<proteinExistence type="predicted"/>
<gene>
    <name evidence="1" type="ORF">OUZ56_012174</name>
</gene>
<comment type="caution">
    <text evidence="1">The sequence shown here is derived from an EMBL/GenBank/DDBJ whole genome shotgun (WGS) entry which is preliminary data.</text>
</comment>
<dbReference type="EMBL" id="JAOYFB010000002">
    <property type="protein sequence ID" value="KAK4007019.1"/>
    <property type="molecule type" value="Genomic_DNA"/>
</dbReference>
<sequence>MSNLPREPTSPGLPYTLEWAIYYLLLDDTSITICQPLVNSLLDAIHLRFDQMFSDNELRLATITNPMLKLSWLEKEEDIERAKSLLTCEYKRLQGIQCCHSLAYAIDEKQKTDVG</sequence>
<protein>
    <submittedName>
        <fullName evidence="1">Uncharacterized protein</fullName>
    </submittedName>
</protein>
<reference evidence="1 2" key="1">
    <citation type="journal article" date="2023" name="Nucleic Acids Res.">
        <title>The hologenome of Daphnia magna reveals possible DNA methylation and microbiome-mediated evolution of the host genome.</title>
        <authorList>
            <person name="Chaturvedi A."/>
            <person name="Li X."/>
            <person name="Dhandapani V."/>
            <person name="Marshall H."/>
            <person name="Kissane S."/>
            <person name="Cuenca-Cambronero M."/>
            <person name="Asole G."/>
            <person name="Calvet F."/>
            <person name="Ruiz-Romero M."/>
            <person name="Marangio P."/>
            <person name="Guigo R."/>
            <person name="Rago D."/>
            <person name="Mirbahai L."/>
            <person name="Eastwood N."/>
            <person name="Colbourne J.K."/>
            <person name="Zhou J."/>
            <person name="Mallon E."/>
            <person name="Orsini L."/>
        </authorList>
    </citation>
    <scope>NUCLEOTIDE SEQUENCE [LARGE SCALE GENOMIC DNA]</scope>
    <source>
        <strain evidence="1">LRV0_1</strain>
    </source>
</reference>
<evidence type="ECO:0000313" key="1">
    <source>
        <dbReference type="EMBL" id="KAK4007019.1"/>
    </source>
</evidence>
<name>A0ABQ9Z297_9CRUS</name>
<accession>A0ABQ9Z297</accession>
<keyword evidence="2" id="KW-1185">Reference proteome</keyword>
<dbReference type="Proteomes" id="UP001234178">
    <property type="component" value="Unassembled WGS sequence"/>
</dbReference>
<organism evidence="1 2">
    <name type="scientific">Daphnia magna</name>
    <dbReference type="NCBI Taxonomy" id="35525"/>
    <lineage>
        <taxon>Eukaryota</taxon>
        <taxon>Metazoa</taxon>
        <taxon>Ecdysozoa</taxon>
        <taxon>Arthropoda</taxon>
        <taxon>Crustacea</taxon>
        <taxon>Branchiopoda</taxon>
        <taxon>Diplostraca</taxon>
        <taxon>Cladocera</taxon>
        <taxon>Anomopoda</taxon>
        <taxon>Daphniidae</taxon>
        <taxon>Daphnia</taxon>
    </lineage>
</organism>
<evidence type="ECO:0000313" key="2">
    <source>
        <dbReference type="Proteomes" id="UP001234178"/>
    </source>
</evidence>